<protein>
    <submittedName>
        <fullName evidence="1">Transglycosylase domain-containing protein</fullName>
        <ecNumber evidence="1">2.4.-.-</ecNumber>
    </submittedName>
</protein>
<keyword evidence="1" id="KW-0328">Glycosyltransferase</keyword>
<evidence type="ECO:0000313" key="1">
    <source>
        <dbReference type="EMBL" id="WHZ56856.1"/>
    </source>
</evidence>
<sequence>MDKFKSWYSKFMPYKHRTVKGFNITYGVVWNLMLIFFVIGLIAASFGGGLGAGYFASLVKDEPLRTYSSMKKDIYNYEETSQIYFSDSVYLGKLRADIERQEVKIDDISKHVKNAVIATEDEFFYEHDGVVPKAIMRALFQEVTNSSNRSGGSTLTQQLIKNQILTDEVSFDRKAKEILLALRLERFFEKEEILEAYLNVADLGRNASGRNIAGVQAAAQGIFGVDAKNLTLPQSAFIAGLPQSPFGYTPFTNRGEIKENLDAGTSRMKTVLKRMYAKGFISQKEYEEAATFDLRKSLAKAKPSSFEQYPWLTYEIEERATDIILTQLAEKDGHKLDELKKNKELYAEYKALADRNLRQNGYKIHTTIQKDIYDKMKTIAESYEYYGSDKTEVKVDKDTGKKIQVQEPVEVGAVLIENKTGKIISFVGGRNHKREQVNHATDTPRSNGSTMKPLLAYAPAMETGAIQPGSVLADVPLQIGEWNPKNFDGRFHGFTSARYALEKSYNIPAIKSYLKVIDQNPLNYLKKMGVTTISENDGGPATSIGGLTNGITVEENVNAFATFANEGKFIDAYLIEKIETKSGEVIYQHKSKAVDVFTPQTSYLTIDMMRDVIKQGTGTAAKNYLSFSADWAGKTGTSQEYKDIWFVGTNPNVSFGTWMGYDTPKSVEKDYKGMSYSRRNILLWSKLMNAAHEVNPGLIAPKETFKMPGGIVQKSYCALSGDLPSAMCQQAGLVATDLFNAKFVPTKTDDSLTSGKYVYVKDRAYQVPPSAPSEFVQQGVMLKKEILQKHNLSSFSDLKELLPNKTNWGNIVVTDGNQIRDNGSAPSQVSGVRISGGQLSWNMSGDSDVIGYRVYAAGNFSKNFRKVASIPASKSLSASIGGSPAAYYIAAVDVAGKESPASATVTSGSYQAQKPATKPADTQPKDPKPADPKPVDPKPKDPKPADPKPDPKPPEKPADNGEQTPPAEKPNG</sequence>
<dbReference type="EC" id="2.4.-.-" evidence="1"/>
<keyword evidence="2" id="KW-1185">Reference proteome</keyword>
<reference evidence="2" key="1">
    <citation type="journal article" date="2025" name="Aquaculture">
        <title>Assessment of the bioflocculant production and safety properties of Metabacillus hrfriensis sp. nov. based on phenotypic and whole-genome sequencing analysis.</title>
        <authorList>
            <person name="Zhang R."/>
            <person name="Zhao Z."/>
            <person name="Luo L."/>
            <person name="Wang S."/>
            <person name="Guo K."/>
            <person name="Xu W."/>
        </authorList>
    </citation>
    <scope>NUCLEOTIDE SEQUENCE [LARGE SCALE GENOMIC DNA]</scope>
    <source>
        <strain evidence="2">CT-WN-B3</strain>
    </source>
</reference>
<evidence type="ECO:0000313" key="2">
    <source>
        <dbReference type="Proteomes" id="UP001226091"/>
    </source>
</evidence>
<dbReference type="EMBL" id="CP126116">
    <property type="protein sequence ID" value="WHZ56856.1"/>
    <property type="molecule type" value="Genomic_DNA"/>
</dbReference>
<organism evidence="1 2">
    <name type="scientific">Metabacillus hrfriensis</name>
    <dbReference type="NCBI Taxonomy" id="3048891"/>
    <lineage>
        <taxon>Bacteria</taxon>
        <taxon>Bacillati</taxon>
        <taxon>Bacillota</taxon>
        <taxon>Bacilli</taxon>
        <taxon>Bacillales</taxon>
        <taxon>Bacillaceae</taxon>
        <taxon>Metabacillus</taxon>
    </lineage>
</organism>
<keyword evidence="1" id="KW-0808">Transferase</keyword>
<gene>
    <name evidence="1" type="ORF">QLQ22_19515</name>
</gene>
<dbReference type="Proteomes" id="UP001226091">
    <property type="component" value="Chromosome"/>
</dbReference>
<name>A0ACD4R8N6_9BACI</name>
<proteinExistence type="predicted"/>
<accession>A0ACD4R8N6</accession>